<dbReference type="EMBL" id="CP066007">
    <property type="protein sequence ID" value="QQB47757.1"/>
    <property type="molecule type" value="Genomic_DNA"/>
</dbReference>
<evidence type="ECO:0000313" key="2">
    <source>
        <dbReference type="EMBL" id="QRP71850.1"/>
    </source>
</evidence>
<dbReference type="SUPFAM" id="SSF53300">
    <property type="entry name" value="vWA-like"/>
    <property type="match status" value="1"/>
</dbReference>
<dbReference type="Proteomes" id="UP000596145">
    <property type="component" value="Chromosome"/>
</dbReference>
<proteinExistence type="predicted"/>
<dbReference type="EMBL" id="CP069534">
    <property type="protein sequence ID" value="QRP71850.1"/>
    <property type="molecule type" value="Genomic_DNA"/>
</dbReference>
<gene>
    <name evidence="1" type="ORF">I6I10_09900</name>
    <name evidence="2" type="ORF">I6J21_06240</name>
</gene>
<dbReference type="Gene3D" id="3.40.50.410">
    <property type="entry name" value="von Willebrand factor, type A domain"/>
    <property type="match status" value="1"/>
</dbReference>
<dbReference type="OrthoDB" id="4427980at2"/>
<protein>
    <recommendedName>
        <fullName evidence="4">von Willebrand factor type A domain-containing protein</fullName>
    </recommendedName>
</protein>
<evidence type="ECO:0000313" key="1">
    <source>
        <dbReference type="EMBL" id="QQB47757.1"/>
    </source>
</evidence>
<dbReference type="Proteomes" id="UP000617681">
    <property type="component" value="Chromosome"/>
</dbReference>
<evidence type="ECO:0000313" key="3">
    <source>
        <dbReference type="Proteomes" id="UP000596145"/>
    </source>
</evidence>
<accession>A0A7T4EI41</accession>
<dbReference type="AlphaFoldDB" id="A0A7T4EI41"/>
<organism evidence="1 3">
    <name type="scientific">Corynebacterium glucuronolyticum</name>
    <dbReference type="NCBI Taxonomy" id="39791"/>
    <lineage>
        <taxon>Bacteria</taxon>
        <taxon>Bacillati</taxon>
        <taxon>Actinomycetota</taxon>
        <taxon>Actinomycetes</taxon>
        <taxon>Mycobacteriales</taxon>
        <taxon>Corynebacteriaceae</taxon>
        <taxon>Corynebacterium</taxon>
    </lineage>
</organism>
<evidence type="ECO:0008006" key="4">
    <source>
        <dbReference type="Google" id="ProtNLM"/>
    </source>
</evidence>
<reference evidence="1 3" key="1">
    <citation type="submission" date="2020-12" db="EMBL/GenBank/DDBJ databases">
        <title>FDA dAtabase for Regulatory Grade micrObial Sequences (FDA-ARGOS): Supporting development and validation of Infectious Disease Dx tests.</title>
        <authorList>
            <person name="Sproer C."/>
            <person name="Gronow S."/>
            <person name="Severitt S."/>
            <person name="Schroder I."/>
            <person name="Tallon L."/>
            <person name="Sadzewicz L."/>
            <person name="Zhao X."/>
            <person name="Boylan J."/>
            <person name="Ott S."/>
            <person name="Bowen H."/>
            <person name="Vavikolanu K."/>
            <person name="Mehta A."/>
            <person name="Aluvathingal J."/>
            <person name="Nadendla S."/>
            <person name="Lowell S."/>
            <person name="Myers T."/>
            <person name="Yan Y."/>
            <person name="Sichtig H."/>
        </authorList>
    </citation>
    <scope>NUCLEOTIDE SEQUENCE [LARGE SCALE GENOMIC DNA]</scope>
    <source>
        <strain evidence="1 3">FDAARGOS_1053</strain>
        <strain evidence="2">FDAARGOS_1191</strain>
    </source>
</reference>
<dbReference type="InterPro" id="IPR036465">
    <property type="entry name" value="vWFA_dom_sf"/>
</dbReference>
<name>A0A7T4EI41_9CORY</name>
<sequence length="482" mass="49729">MSKGFVALLAVLLLVIAGGIYAWVNRDSDTPGNAKADCPEGSASFHVAASNDSGLVQLLQQYSDTAPVVQDHCVTGTVREDIESAAGVAIAGSPDGVHQFLAASGRSGASENWPIAAQTQLGLVHKDGADFPGGDWSNLKDLDIAFPADNPTVSAAVAVALANGDAAVASQLLEKGQVESLDGAVSEGHPIIAATRVQRPEGYSFYNPDDYALSTYYVPLTSTDKVPELQARAAFDFGSFLESQDSFRQPDETHASWLATASAIAGNSSGTGTSEQKQAAPAVDFSEPLDTLVLLDTSAAMGNVANGSDNTWLTEAQSAVADYARAVGGAGTSISLWNYSSPLNPGVTKGWRQNVTFDEGAGGEAAANHVVILGSGGESWTRSSVVAALGTAADRSRAIQKPVNLTVLTTGTADLADDTAYTDELNATRGDADVRVNVIHIGKGDHDQALENWAADATGGLVTDAATPQALRVALQSLSPTQ</sequence>